<dbReference type="HOGENOM" id="CLU_071300_0_0_14"/>
<keyword evidence="2 6" id="KW-0812">Transmembrane</keyword>
<feature type="transmembrane region" description="Helical" evidence="6">
    <location>
        <begin position="169"/>
        <end position="187"/>
    </location>
</feature>
<evidence type="ECO:0000259" key="7">
    <source>
        <dbReference type="Pfam" id="PF01061"/>
    </source>
</evidence>
<feature type="transmembrane region" description="Helical" evidence="6">
    <location>
        <begin position="100"/>
        <end position="127"/>
    </location>
</feature>
<feature type="transmembrane region" description="Helical" evidence="6">
    <location>
        <begin position="139"/>
        <end position="163"/>
    </location>
</feature>
<organism evidence="8 9">
    <name type="scientific">Spiroplasma culicicola AES-1</name>
    <dbReference type="NCBI Taxonomy" id="1276246"/>
    <lineage>
        <taxon>Bacteria</taxon>
        <taxon>Bacillati</taxon>
        <taxon>Mycoplasmatota</taxon>
        <taxon>Mollicutes</taxon>
        <taxon>Entomoplasmatales</taxon>
        <taxon>Spiroplasmataceae</taxon>
        <taxon>Spiroplasma</taxon>
    </lineage>
</organism>
<reference evidence="8 9" key="1">
    <citation type="journal article" date="2014" name="Genome Biol. Evol.">
        <title>Molecular evolution of the substrate utilization strategies and putative virulence factors in mosquito-associated Spiroplasma species.</title>
        <authorList>
            <person name="Chang T.H."/>
            <person name="Lo W.S."/>
            <person name="Ku C."/>
            <person name="Chen L.L."/>
            <person name="Kuo C.H."/>
        </authorList>
    </citation>
    <scope>NUCLEOTIDE SEQUENCE [LARGE SCALE GENOMIC DNA]</scope>
    <source>
        <strain evidence="8">AES-1</strain>
    </source>
</reference>
<dbReference type="PANTHER" id="PTHR43027:SF2">
    <property type="entry name" value="TRANSPORT PERMEASE PROTEIN"/>
    <property type="match status" value="1"/>
</dbReference>
<comment type="subcellular location">
    <subcellularLocation>
        <location evidence="1">Membrane</location>
        <topology evidence="1">Multi-pass membrane protein</topology>
    </subcellularLocation>
</comment>
<dbReference type="GO" id="GO:0140359">
    <property type="term" value="F:ABC-type transporter activity"/>
    <property type="evidence" value="ECO:0007669"/>
    <property type="project" value="InterPro"/>
</dbReference>
<dbReference type="Proteomes" id="UP000019267">
    <property type="component" value="Chromosome"/>
</dbReference>
<feature type="transmembrane region" description="Helical" evidence="6">
    <location>
        <begin position="57"/>
        <end position="80"/>
    </location>
</feature>
<evidence type="ECO:0000256" key="2">
    <source>
        <dbReference type="ARBA" id="ARBA00022692"/>
    </source>
</evidence>
<accession>W6A7J6</accession>
<dbReference type="Pfam" id="PF01061">
    <property type="entry name" value="ABC2_membrane"/>
    <property type="match status" value="1"/>
</dbReference>
<gene>
    <name evidence="8" type="ORF">SCULI_v1c07720</name>
</gene>
<evidence type="ECO:0000256" key="6">
    <source>
        <dbReference type="SAM" id="Phobius"/>
    </source>
</evidence>
<keyword evidence="3 6" id="KW-1133">Transmembrane helix</keyword>
<keyword evidence="4 6" id="KW-0472">Membrane</keyword>
<evidence type="ECO:0000256" key="1">
    <source>
        <dbReference type="ARBA" id="ARBA00004141"/>
    </source>
</evidence>
<feature type="coiled-coil region" evidence="5">
    <location>
        <begin position="295"/>
        <end position="322"/>
    </location>
</feature>
<feature type="transmembrane region" description="Helical" evidence="6">
    <location>
        <begin position="23"/>
        <end position="43"/>
    </location>
</feature>
<evidence type="ECO:0000256" key="5">
    <source>
        <dbReference type="SAM" id="Coils"/>
    </source>
</evidence>
<dbReference type="InterPro" id="IPR052902">
    <property type="entry name" value="ABC-2_transporter"/>
</dbReference>
<dbReference type="PANTHER" id="PTHR43027">
    <property type="entry name" value="DOXORUBICIN RESISTANCE ABC TRANSPORTER PERMEASE PROTEIN DRRC-RELATED"/>
    <property type="match status" value="1"/>
</dbReference>
<dbReference type="PATRIC" id="fig|1276246.3.peg.770"/>
<feature type="transmembrane region" description="Helical" evidence="6">
    <location>
        <begin position="237"/>
        <end position="259"/>
    </location>
</feature>
<dbReference type="EMBL" id="CP006681">
    <property type="protein sequence ID" value="AHI53113.1"/>
    <property type="molecule type" value="Genomic_DNA"/>
</dbReference>
<keyword evidence="5" id="KW-0175">Coiled coil</keyword>
<evidence type="ECO:0000313" key="9">
    <source>
        <dbReference type="Proteomes" id="UP000019267"/>
    </source>
</evidence>
<dbReference type="eggNOG" id="COG0842">
    <property type="taxonomic scope" value="Bacteria"/>
</dbReference>
<dbReference type="STRING" id="1276246.SCULI_v1c07720"/>
<feature type="domain" description="ABC-2 type transporter transmembrane" evidence="7">
    <location>
        <begin position="8"/>
        <end position="217"/>
    </location>
</feature>
<name>W6A7J6_9MOLU</name>
<protein>
    <recommendedName>
        <fullName evidence="7">ABC-2 type transporter transmembrane domain-containing protein</fullName>
    </recommendedName>
</protein>
<evidence type="ECO:0000256" key="3">
    <source>
        <dbReference type="ARBA" id="ARBA00022989"/>
    </source>
</evidence>
<dbReference type="GO" id="GO:0016020">
    <property type="term" value="C:membrane"/>
    <property type="evidence" value="ECO:0007669"/>
    <property type="project" value="UniProtKB-SubCell"/>
</dbReference>
<sequence>MRNKWSLFKQIWVLQFENYKKDIFNLFSGWIITLITLLVWLTFKETGSDQGLNYDKFVLASALGVCGIRNCLFNFIRTIYEYKNTQFFDKVFSSNISKSFVFFTMILFNQVANIIVTMVLFLIAMLYSDQRAAVVDVNWWLFLSGYLLLLIMSNAFAFIISFLTKKLEWAHVIGNVYYFGSVYLLGLGIPYNELQKIDAIIYISYIFPQRYVLNIMASGWINDPKMQEVDFGYHDQLWIPYLVALVIIAISFMILYFIFKHAFEFENRRYKQYINKNKHLGIIYSIKRTTSIDELNELVKVKDSVNKSYKELQNQYKELRKKQHKE</sequence>
<dbReference type="InterPro" id="IPR013525">
    <property type="entry name" value="ABC2_TM"/>
</dbReference>
<dbReference type="RefSeq" id="WP_025363342.1">
    <property type="nucleotide sequence ID" value="NZ_CP006681.1"/>
</dbReference>
<dbReference type="KEGG" id="scq:SCULI_v1c07720"/>
<keyword evidence="9" id="KW-1185">Reference proteome</keyword>
<dbReference type="AlphaFoldDB" id="W6A7J6"/>
<evidence type="ECO:0000256" key="4">
    <source>
        <dbReference type="ARBA" id="ARBA00023136"/>
    </source>
</evidence>
<dbReference type="OrthoDB" id="391926at2"/>
<proteinExistence type="predicted"/>
<evidence type="ECO:0000313" key="8">
    <source>
        <dbReference type="EMBL" id="AHI53113.1"/>
    </source>
</evidence>